<accession>A0A485NQI4</accession>
<name>A0A485NQI4_LYNPA</name>
<reference evidence="2 3" key="1">
    <citation type="submission" date="2019-01" db="EMBL/GenBank/DDBJ databases">
        <authorList>
            <person name="Alioto T."/>
            <person name="Alioto T."/>
        </authorList>
    </citation>
    <scope>NUCLEOTIDE SEQUENCE [LARGE SCALE GENOMIC DNA]</scope>
</reference>
<dbReference type="AlphaFoldDB" id="A0A485NQI4"/>
<evidence type="ECO:0000313" key="2">
    <source>
        <dbReference type="EMBL" id="VFV32282.1"/>
    </source>
</evidence>
<proteinExistence type="predicted"/>
<feature type="compositionally biased region" description="Polar residues" evidence="1">
    <location>
        <begin position="50"/>
        <end position="69"/>
    </location>
</feature>
<feature type="compositionally biased region" description="Polar residues" evidence="1">
    <location>
        <begin position="82"/>
        <end position="98"/>
    </location>
</feature>
<dbReference type="Proteomes" id="UP000386466">
    <property type="component" value="Unassembled WGS sequence"/>
</dbReference>
<feature type="region of interest" description="Disordered" evidence="1">
    <location>
        <begin position="50"/>
        <end position="98"/>
    </location>
</feature>
<sequence length="98" mass="11069">SVIITKRNPPQLEMFKNPVDQEVETLPVPATQLKVVQTNHVEAQDCLNTTNTSKRGSYMMQNTCSSMGSRQPRKPRAFSRGRQASSPTKWRNPSEFCS</sequence>
<organism evidence="2 3">
    <name type="scientific">Lynx pardinus</name>
    <name type="common">Iberian lynx</name>
    <name type="synonym">Felis pardina</name>
    <dbReference type="NCBI Taxonomy" id="191816"/>
    <lineage>
        <taxon>Eukaryota</taxon>
        <taxon>Metazoa</taxon>
        <taxon>Chordata</taxon>
        <taxon>Craniata</taxon>
        <taxon>Vertebrata</taxon>
        <taxon>Euteleostomi</taxon>
        <taxon>Mammalia</taxon>
        <taxon>Eutheria</taxon>
        <taxon>Laurasiatheria</taxon>
        <taxon>Carnivora</taxon>
        <taxon>Feliformia</taxon>
        <taxon>Felidae</taxon>
        <taxon>Felinae</taxon>
        <taxon>Lynx</taxon>
    </lineage>
</organism>
<protein>
    <submittedName>
        <fullName evidence="2">Uncharacterized protein</fullName>
    </submittedName>
</protein>
<feature type="non-terminal residue" evidence="2">
    <location>
        <position position="98"/>
    </location>
</feature>
<evidence type="ECO:0000256" key="1">
    <source>
        <dbReference type="SAM" id="MobiDB-lite"/>
    </source>
</evidence>
<keyword evidence="3" id="KW-1185">Reference proteome</keyword>
<feature type="non-terminal residue" evidence="2">
    <location>
        <position position="1"/>
    </location>
</feature>
<dbReference type="EMBL" id="CAAGRJ010016703">
    <property type="protein sequence ID" value="VFV32282.1"/>
    <property type="molecule type" value="Genomic_DNA"/>
</dbReference>
<evidence type="ECO:0000313" key="3">
    <source>
        <dbReference type="Proteomes" id="UP000386466"/>
    </source>
</evidence>
<gene>
    <name evidence="2" type="ORF">LYPA_23C008323</name>
</gene>